<dbReference type="InterPro" id="IPR000195">
    <property type="entry name" value="Rab-GAP-TBC_dom"/>
</dbReference>
<name>A0A9W7XIB0_9FUNG</name>
<feature type="compositionally biased region" description="Low complexity" evidence="1">
    <location>
        <begin position="720"/>
        <end position="731"/>
    </location>
</feature>
<dbReference type="PANTHER" id="PTHR47219">
    <property type="entry name" value="RAB GTPASE-ACTIVATING PROTEIN 1-LIKE"/>
    <property type="match status" value="1"/>
</dbReference>
<dbReference type="AlphaFoldDB" id="A0A9W7XIB0"/>
<feature type="region of interest" description="Disordered" evidence="1">
    <location>
        <begin position="595"/>
        <end position="653"/>
    </location>
</feature>
<dbReference type="GO" id="GO:0031267">
    <property type="term" value="F:small GTPase binding"/>
    <property type="evidence" value="ECO:0007669"/>
    <property type="project" value="TreeGrafter"/>
</dbReference>
<comment type="caution">
    <text evidence="3">The sequence shown here is derived from an EMBL/GenBank/DDBJ whole genome shotgun (WGS) entry which is preliminary data.</text>
</comment>
<evidence type="ECO:0000256" key="1">
    <source>
        <dbReference type="SAM" id="MobiDB-lite"/>
    </source>
</evidence>
<feature type="compositionally biased region" description="Polar residues" evidence="1">
    <location>
        <begin position="266"/>
        <end position="291"/>
    </location>
</feature>
<dbReference type="InterPro" id="IPR050302">
    <property type="entry name" value="Rab_GAP_TBC_domain"/>
</dbReference>
<reference evidence="3" key="1">
    <citation type="submission" date="2022-07" db="EMBL/GenBank/DDBJ databases">
        <title>Phylogenomic reconstructions and comparative analyses of Kickxellomycotina fungi.</title>
        <authorList>
            <person name="Reynolds N.K."/>
            <person name="Stajich J.E."/>
            <person name="Barry K."/>
            <person name="Grigoriev I.V."/>
            <person name="Crous P."/>
            <person name="Smith M.E."/>
        </authorList>
    </citation>
    <scope>NUCLEOTIDE SEQUENCE</scope>
    <source>
        <strain evidence="3">NBRC 105413</strain>
    </source>
</reference>
<feature type="compositionally biased region" description="Low complexity" evidence="1">
    <location>
        <begin position="360"/>
        <end position="371"/>
    </location>
</feature>
<feature type="compositionally biased region" description="Basic and acidic residues" evidence="1">
    <location>
        <begin position="618"/>
        <end position="627"/>
    </location>
</feature>
<dbReference type="FunFam" id="1.10.8.270:FF:000016">
    <property type="entry name" value="TBC1 domain family member 2A"/>
    <property type="match status" value="1"/>
</dbReference>
<feature type="compositionally biased region" description="Polar residues" evidence="1">
    <location>
        <begin position="52"/>
        <end position="73"/>
    </location>
</feature>
<protein>
    <recommendedName>
        <fullName evidence="2">Rab-GAP TBC domain-containing protein</fullName>
    </recommendedName>
</protein>
<feature type="compositionally biased region" description="Basic and acidic residues" evidence="1">
    <location>
        <begin position="147"/>
        <end position="156"/>
    </location>
</feature>
<feature type="compositionally biased region" description="Polar residues" evidence="1">
    <location>
        <begin position="702"/>
        <end position="714"/>
    </location>
</feature>
<feature type="compositionally biased region" description="Polar residues" evidence="1">
    <location>
        <begin position="536"/>
        <end position="545"/>
    </location>
</feature>
<feature type="compositionally biased region" description="Polar residues" evidence="1">
    <location>
        <begin position="89"/>
        <end position="112"/>
    </location>
</feature>
<feature type="compositionally biased region" description="Basic and acidic residues" evidence="1">
    <location>
        <begin position="119"/>
        <end position="139"/>
    </location>
</feature>
<evidence type="ECO:0000313" key="4">
    <source>
        <dbReference type="Proteomes" id="UP001145021"/>
    </source>
</evidence>
<accession>A0A9W7XIB0</accession>
<organism evidence="3 4">
    <name type="scientific">Coemansia asiatica</name>
    <dbReference type="NCBI Taxonomy" id="1052880"/>
    <lineage>
        <taxon>Eukaryota</taxon>
        <taxon>Fungi</taxon>
        <taxon>Fungi incertae sedis</taxon>
        <taxon>Zoopagomycota</taxon>
        <taxon>Kickxellomycotina</taxon>
        <taxon>Kickxellomycetes</taxon>
        <taxon>Kickxellales</taxon>
        <taxon>Kickxellaceae</taxon>
        <taxon>Coemansia</taxon>
    </lineage>
</organism>
<feature type="compositionally biased region" description="Polar residues" evidence="1">
    <location>
        <begin position="334"/>
        <end position="351"/>
    </location>
</feature>
<keyword evidence="4" id="KW-1185">Reference proteome</keyword>
<evidence type="ECO:0000259" key="2">
    <source>
        <dbReference type="PROSITE" id="PS50086"/>
    </source>
</evidence>
<feature type="compositionally biased region" description="Basic and acidic residues" evidence="1">
    <location>
        <begin position="296"/>
        <end position="306"/>
    </location>
</feature>
<dbReference type="PROSITE" id="PS50086">
    <property type="entry name" value="TBC_RABGAP"/>
    <property type="match status" value="1"/>
</dbReference>
<feature type="region of interest" description="Disordered" evidence="1">
    <location>
        <begin position="257"/>
        <end position="306"/>
    </location>
</feature>
<feature type="region of interest" description="Disordered" evidence="1">
    <location>
        <begin position="333"/>
        <end position="384"/>
    </location>
</feature>
<feature type="compositionally biased region" description="Low complexity" evidence="1">
    <location>
        <begin position="231"/>
        <end position="242"/>
    </location>
</feature>
<feature type="domain" description="Rab-GAP TBC" evidence="2">
    <location>
        <begin position="913"/>
        <end position="1099"/>
    </location>
</feature>
<dbReference type="GO" id="GO:0005096">
    <property type="term" value="F:GTPase activator activity"/>
    <property type="evidence" value="ECO:0007669"/>
    <property type="project" value="TreeGrafter"/>
</dbReference>
<dbReference type="Gene3D" id="1.10.8.270">
    <property type="entry name" value="putative rabgap domain of human tbc1 domain family member 14 like domains"/>
    <property type="match status" value="1"/>
</dbReference>
<feature type="compositionally biased region" description="Low complexity" evidence="1">
    <location>
        <begin position="546"/>
        <end position="569"/>
    </location>
</feature>
<sequence length="1176" mass="128590">MASLYRNYDSRPAHLSRPGFEKQAVVSSSSLAEEKPRPSADSCFGSPFESELNPQAESSPLPPMNSSTVSQLDTQHRLEQRTEAASLKLVTSESSAARQHNQRLQSASSQTIVAARFGMDSHDHQSDAQSRRRFPKDQNGEFLETATTKEAKEDTVPKPQTACTETTITKASGITAQSAASQVSDSAENVSCRQDAVDGVQQKAHGRVGKGRVEAFANNSKSSENNDDSDSISVDSYSSSNNASGIQKYASTQLQGNFEDNKGSKIKNQATASAENSSSIQRSMPLQSLGGSDSGEVYKDPAHGTEPALEKDYAEIIGAYYSDYLQIVDDGDKGQSSATAASANRLQTQSRPIGGKTYNDDNNNSGFSSGIGDDDRVSGPAVFSSKSNPITLRSTFKSEPAMNDSRQKVFEQQEDPRNSYSQMLENALFYSQAIEQIRENDTVNASNPYAAAVPRARPGKDDIRQRRARNVIASREVFSIITPSTYIPLRSDQPLPAFNKSSLPPIGGPHLVGPRAMRSEPTFMSASPARRVAGSGKSNNMYYSQSSGNKNELLNGGKGNSNSSNSGGSAVPLARILPKQGTVAYSADKNASTPFSDPGLGNSDSSVALSNVAGSQKESWEAARRVGTDQPLPSSGNFDEGIKQRRGIQSPQTVAPAALTTTTVSSVVLSSQNGVSRSRAHSVAESGALGSDEEVNQRHEYQSVQTAPPHSSSDTKNRHSAASQLSSAAGSTHSSIQNAVSNLQRYRRNHFQNHHHHNNHTLTLQSKKVAMRLLMRAGLSRVAVRVARMGPAIKDAPLFENGDAMTSNMFDAEAGLSGLDLDPNGLQRLKAARRKQVKNIDESGFMHFEGDEDKDMEYTQQYEAWLARNPEKAAYPLHEMHPDSEDKWETFLDSFDSTVLRSSRKIKQLVQAGMPPRMRARIYFVLSGASSMEIPGEYARLLTLDDIPIYDVIERDVSRCYPDHVLFADADGQGQRQLRRILRAYAQYNPSIGYCQGMGRLVGLFLIIGLSEERAFWVLAAVIKNYIPKYYESDLGGLRVHTSVFETLLRERNPKLYRHLSEQGCDALMYATPWFMTVFTLSLPWDTALRVWDWFIYRGTKVLFRVALAITDLANDYLKSACPTIAEQLGFLLHIPSSLVRADTLISAAIRVKLSERHIERLTQAATSSAVSSSNN</sequence>
<dbReference type="InterPro" id="IPR035969">
    <property type="entry name" value="Rab-GAP_TBC_sf"/>
</dbReference>
<dbReference type="Proteomes" id="UP001145021">
    <property type="component" value="Unassembled WGS sequence"/>
</dbReference>
<proteinExistence type="predicted"/>
<feature type="region of interest" description="Disordered" evidence="1">
    <location>
        <begin position="201"/>
        <end position="242"/>
    </location>
</feature>
<dbReference type="Gene3D" id="1.10.472.80">
    <property type="entry name" value="Ypt/Rab-GAP domain of gyp1p, domain 3"/>
    <property type="match status" value="1"/>
</dbReference>
<dbReference type="SUPFAM" id="SSF47923">
    <property type="entry name" value="Ypt/Rab-GAP domain of gyp1p"/>
    <property type="match status" value="2"/>
</dbReference>
<gene>
    <name evidence="3" type="ORF">LPJ64_004440</name>
</gene>
<dbReference type="FunFam" id="1.10.472.80:FF:000008">
    <property type="entry name" value="TBC1 domain family member 10A"/>
    <property type="match status" value="1"/>
</dbReference>
<dbReference type="EMBL" id="JANBOH010000217">
    <property type="protein sequence ID" value="KAJ1643816.1"/>
    <property type="molecule type" value="Genomic_DNA"/>
</dbReference>
<evidence type="ECO:0000313" key="3">
    <source>
        <dbReference type="EMBL" id="KAJ1643816.1"/>
    </source>
</evidence>
<feature type="compositionally biased region" description="Polar residues" evidence="1">
    <location>
        <begin position="602"/>
        <end position="617"/>
    </location>
</feature>
<dbReference type="Pfam" id="PF00566">
    <property type="entry name" value="RabGAP-TBC"/>
    <property type="match status" value="1"/>
</dbReference>
<dbReference type="SMART" id="SM00164">
    <property type="entry name" value="TBC"/>
    <property type="match status" value="1"/>
</dbReference>
<feature type="region of interest" description="Disordered" evidence="1">
    <location>
        <begin position="670"/>
        <end position="735"/>
    </location>
</feature>
<dbReference type="PANTHER" id="PTHR47219:SF9">
    <property type="entry name" value="GTPASE ACTIVATING PROTEIN AND CENTROSOME-ASSOCIATED, ISOFORM B"/>
    <property type="match status" value="1"/>
</dbReference>
<feature type="region of interest" description="Disordered" evidence="1">
    <location>
        <begin position="1"/>
        <end position="161"/>
    </location>
</feature>
<feature type="region of interest" description="Disordered" evidence="1">
    <location>
        <begin position="525"/>
        <end position="571"/>
    </location>
</feature>